<feature type="transmembrane region" description="Helical" evidence="8">
    <location>
        <begin position="21"/>
        <end position="43"/>
    </location>
</feature>
<feature type="transmembrane region" description="Helical" evidence="8">
    <location>
        <begin position="85"/>
        <end position="104"/>
    </location>
</feature>
<keyword evidence="3" id="KW-1003">Cell membrane</keyword>
<dbReference type="KEGG" id="dov:DSCO28_36830"/>
<feature type="transmembrane region" description="Helical" evidence="8">
    <location>
        <begin position="168"/>
        <end position="186"/>
    </location>
</feature>
<proteinExistence type="inferred from homology"/>
<reference evidence="9 10" key="1">
    <citation type="submission" date="2019-11" db="EMBL/GenBank/DDBJ databases">
        <title>Comparative genomics of hydrocarbon-degrading Desulfosarcina strains.</title>
        <authorList>
            <person name="Watanabe M."/>
            <person name="Kojima H."/>
            <person name="Fukui M."/>
        </authorList>
    </citation>
    <scope>NUCLEOTIDE SEQUENCE [LARGE SCALE GENOMIC DNA]</scope>
    <source>
        <strain evidence="9 10">28bB2T</strain>
    </source>
</reference>
<dbReference type="GO" id="GO:0005886">
    <property type="term" value="C:plasma membrane"/>
    <property type="evidence" value="ECO:0007669"/>
    <property type="project" value="UniProtKB-SubCell"/>
</dbReference>
<comment type="subcellular location">
    <subcellularLocation>
        <location evidence="1">Cell membrane</location>
        <topology evidence="1">Multi-pass membrane protein</topology>
    </subcellularLocation>
</comment>
<feature type="binding site" evidence="7">
    <location>
        <position position="72"/>
    </location>
    <ligand>
        <name>Zn(2+)</name>
        <dbReference type="ChEBI" id="CHEBI:29105"/>
    </ligand>
</feature>
<dbReference type="PANTHER" id="PTHR20855">
    <property type="entry name" value="ADIPOR/PROGESTIN RECEPTOR-RELATED"/>
    <property type="match status" value="1"/>
</dbReference>
<dbReference type="Proteomes" id="UP000425960">
    <property type="component" value="Chromosome"/>
</dbReference>
<sequence length="222" mass="24335">MCSIPSDLKREQLKGEEIANSISHGVGLIAAIFGTPLLVMNALRHGDTAYVAGTSVFASSMFLLYLSSTLYHALPKGEAKRCFRIIEHSAIYVLIAGTYTPLTLGVLHGAFGWTLFGIVWGFALSGITMKAIYRTPHPIISTTFYLVMGWLALIAVDPLLTMMTTSGIVYLFAGGLFYTVGVAFFATDYRLRYGHLIWHLFVIAGTACHYVVIFWYAASSTI</sequence>
<evidence type="ECO:0000313" key="10">
    <source>
        <dbReference type="Proteomes" id="UP000425960"/>
    </source>
</evidence>
<keyword evidence="7" id="KW-0862">Zinc</keyword>
<dbReference type="InterPro" id="IPR004254">
    <property type="entry name" value="AdipoR/HlyIII-related"/>
</dbReference>
<organism evidence="9 10">
    <name type="scientific">Desulfosarcina ovata subsp. sediminis</name>
    <dbReference type="NCBI Taxonomy" id="885957"/>
    <lineage>
        <taxon>Bacteria</taxon>
        <taxon>Pseudomonadati</taxon>
        <taxon>Thermodesulfobacteriota</taxon>
        <taxon>Desulfobacteria</taxon>
        <taxon>Desulfobacterales</taxon>
        <taxon>Desulfosarcinaceae</taxon>
        <taxon>Desulfosarcina</taxon>
    </lineage>
</organism>
<comment type="similarity">
    <text evidence="2">Belongs to the UPF0073 (Hly-III) family.</text>
</comment>
<evidence type="ECO:0000256" key="3">
    <source>
        <dbReference type="ARBA" id="ARBA00022475"/>
    </source>
</evidence>
<gene>
    <name evidence="9" type="primary">hly3_1</name>
    <name evidence="9" type="ORF">DSCO28_36830</name>
</gene>
<feature type="binding site" evidence="7">
    <location>
        <position position="199"/>
    </location>
    <ligand>
        <name>Zn(2+)</name>
        <dbReference type="ChEBI" id="CHEBI:29105"/>
    </ligand>
</feature>
<evidence type="ECO:0000256" key="2">
    <source>
        <dbReference type="ARBA" id="ARBA00008488"/>
    </source>
</evidence>
<keyword evidence="7" id="KW-0479">Metal-binding</keyword>
<evidence type="ECO:0000256" key="1">
    <source>
        <dbReference type="ARBA" id="ARBA00004651"/>
    </source>
</evidence>
<feature type="binding site" evidence="7">
    <location>
        <position position="195"/>
    </location>
    <ligand>
        <name>Zn(2+)</name>
        <dbReference type="ChEBI" id="CHEBI:29105"/>
    </ligand>
</feature>
<dbReference type="GO" id="GO:0046872">
    <property type="term" value="F:metal ion binding"/>
    <property type="evidence" value="ECO:0007669"/>
    <property type="project" value="UniProtKB-KW"/>
</dbReference>
<evidence type="ECO:0000256" key="4">
    <source>
        <dbReference type="ARBA" id="ARBA00022692"/>
    </source>
</evidence>
<keyword evidence="5 8" id="KW-1133">Transmembrane helix</keyword>
<evidence type="ECO:0000256" key="8">
    <source>
        <dbReference type="SAM" id="Phobius"/>
    </source>
</evidence>
<keyword evidence="4 8" id="KW-0812">Transmembrane</keyword>
<dbReference type="InterPro" id="IPR005744">
    <property type="entry name" value="Hy-lIII"/>
</dbReference>
<protein>
    <submittedName>
        <fullName evidence="9">Hemolysin III</fullName>
    </submittedName>
</protein>
<dbReference type="PANTHER" id="PTHR20855:SF3">
    <property type="entry name" value="LD03007P"/>
    <property type="match status" value="1"/>
</dbReference>
<evidence type="ECO:0000256" key="7">
    <source>
        <dbReference type="PIRSR" id="PIRSR604254-1"/>
    </source>
</evidence>
<dbReference type="EMBL" id="AP021876">
    <property type="protein sequence ID" value="BBO83117.1"/>
    <property type="molecule type" value="Genomic_DNA"/>
</dbReference>
<evidence type="ECO:0000256" key="5">
    <source>
        <dbReference type="ARBA" id="ARBA00022989"/>
    </source>
</evidence>
<keyword evidence="6 8" id="KW-0472">Membrane</keyword>
<feature type="transmembrane region" description="Helical" evidence="8">
    <location>
        <begin position="198"/>
        <end position="218"/>
    </location>
</feature>
<dbReference type="AlphaFoldDB" id="A0A5K7ZSC8"/>
<feature type="transmembrane region" description="Helical" evidence="8">
    <location>
        <begin position="139"/>
        <end position="156"/>
    </location>
</feature>
<dbReference type="Pfam" id="PF03006">
    <property type="entry name" value="HlyIII"/>
    <property type="match status" value="1"/>
</dbReference>
<feature type="transmembrane region" description="Helical" evidence="8">
    <location>
        <begin position="49"/>
        <end position="73"/>
    </location>
</feature>
<name>A0A5K7ZSC8_9BACT</name>
<dbReference type="NCBIfam" id="TIGR01065">
    <property type="entry name" value="hlyIII"/>
    <property type="match status" value="1"/>
</dbReference>
<evidence type="ECO:0000313" key="9">
    <source>
        <dbReference type="EMBL" id="BBO83117.1"/>
    </source>
</evidence>
<evidence type="ECO:0000256" key="6">
    <source>
        <dbReference type="ARBA" id="ARBA00023136"/>
    </source>
</evidence>
<dbReference type="GO" id="GO:0140911">
    <property type="term" value="F:pore-forming activity"/>
    <property type="evidence" value="ECO:0007669"/>
    <property type="project" value="InterPro"/>
</dbReference>
<accession>A0A5K7ZSC8</accession>